<dbReference type="EMBL" id="SRLO01000057">
    <property type="protein sequence ID" value="TNN80132.1"/>
    <property type="molecule type" value="Genomic_DNA"/>
</dbReference>
<accession>A0A4Z2IS67</accession>
<proteinExistence type="predicted"/>
<evidence type="ECO:0000313" key="1">
    <source>
        <dbReference type="EMBL" id="TNN80132.1"/>
    </source>
</evidence>
<protein>
    <submittedName>
        <fullName evidence="1">Uncharacterized protein</fullName>
    </submittedName>
</protein>
<dbReference type="Proteomes" id="UP000314294">
    <property type="component" value="Unassembled WGS sequence"/>
</dbReference>
<keyword evidence="2" id="KW-1185">Reference proteome</keyword>
<sequence length="72" mass="7918">MSGYHSGAPEEQLHPALRAAFQPGLPAAHCLWLREITITPWVLRPIPSPATLPPSAYHHSDYQAGPAMCLYK</sequence>
<gene>
    <name evidence="1" type="ORF">EYF80_009643</name>
</gene>
<reference evidence="1 2" key="1">
    <citation type="submission" date="2019-03" db="EMBL/GenBank/DDBJ databases">
        <title>First draft genome of Liparis tanakae, snailfish: a comprehensive survey of snailfish specific genes.</title>
        <authorList>
            <person name="Kim W."/>
            <person name="Song I."/>
            <person name="Jeong J.-H."/>
            <person name="Kim D."/>
            <person name="Kim S."/>
            <person name="Ryu S."/>
            <person name="Song J.Y."/>
            <person name="Lee S.K."/>
        </authorList>
    </citation>
    <scope>NUCLEOTIDE SEQUENCE [LARGE SCALE GENOMIC DNA]</scope>
    <source>
        <tissue evidence="1">Muscle</tissue>
    </source>
</reference>
<organism evidence="1 2">
    <name type="scientific">Liparis tanakae</name>
    <name type="common">Tanaka's snailfish</name>
    <dbReference type="NCBI Taxonomy" id="230148"/>
    <lineage>
        <taxon>Eukaryota</taxon>
        <taxon>Metazoa</taxon>
        <taxon>Chordata</taxon>
        <taxon>Craniata</taxon>
        <taxon>Vertebrata</taxon>
        <taxon>Euteleostomi</taxon>
        <taxon>Actinopterygii</taxon>
        <taxon>Neopterygii</taxon>
        <taxon>Teleostei</taxon>
        <taxon>Neoteleostei</taxon>
        <taxon>Acanthomorphata</taxon>
        <taxon>Eupercaria</taxon>
        <taxon>Perciformes</taxon>
        <taxon>Cottioidei</taxon>
        <taxon>Cottales</taxon>
        <taxon>Liparidae</taxon>
        <taxon>Liparis</taxon>
    </lineage>
</organism>
<evidence type="ECO:0000313" key="2">
    <source>
        <dbReference type="Proteomes" id="UP000314294"/>
    </source>
</evidence>
<name>A0A4Z2IS67_9TELE</name>
<dbReference type="AlphaFoldDB" id="A0A4Z2IS67"/>
<comment type="caution">
    <text evidence="1">The sequence shown here is derived from an EMBL/GenBank/DDBJ whole genome shotgun (WGS) entry which is preliminary data.</text>
</comment>